<dbReference type="Proteomes" id="UP000053024">
    <property type="component" value="Unassembled WGS sequence"/>
</dbReference>
<dbReference type="AlphaFoldDB" id="A0A101SV27"/>
<dbReference type="RefSeq" id="WP_061926861.1">
    <property type="nucleotide sequence ID" value="NZ_JBEYBH010000002.1"/>
</dbReference>
<evidence type="ECO:0000256" key="1">
    <source>
        <dbReference type="ARBA" id="ARBA00008791"/>
    </source>
</evidence>
<dbReference type="CDD" id="cd00293">
    <property type="entry name" value="USP-like"/>
    <property type="match status" value="1"/>
</dbReference>
<dbReference type="PRINTS" id="PR01438">
    <property type="entry name" value="UNVRSLSTRESS"/>
</dbReference>
<accession>A0A101SV27</accession>
<dbReference type="STRING" id="285568.AQJ66_26010"/>
<dbReference type="InterPro" id="IPR006015">
    <property type="entry name" value="Universal_stress_UspA"/>
</dbReference>
<dbReference type="Gene3D" id="3.40.50.620">
    <property type="entry name" value="HUPs"/>
    <property type="match status" value="1"/>
</dbReference>
<dbReference type="OrthoDB" id="6174426at2"/>
<comment type="similarity">
    <text evidence="1">Belongs to the universal stress protein A family.</text>
</comment>
<protein>
    <recommendedName>
        <fullName evidence="2">UspA domain-containing protein</fullName>
    </recommendedName>
</protein>
<dbReference type="InterPro" id="IPR006016">
    <property type="entry name" value="UspA"/>
</dbReference>
<organism evidence="3 4">
    <name type="scientific">Streptomyces bungoensis</name>
    <dbReference type="NCBI Taxonomy" id="285568"/>
    <lineage>
        <taxon>Bacteria</taxon>
        <taxon>Bacillati</taxon>
        <taxon>Actinomycetota</taxon>
        <taxon>Actinomycetes</taxon>
        <taxon>Kitasatosporales</taxon>
        <taxon>Streptomycetaceae</taxon>
        <taxon>Streptomyces</taxon>
    </lineage>
</organism>
<sequence>MASGGRQVIVVGVDGSAASEDALRWAARQAGLTGAGLRVVTAWRLPVMYGYPPDYSGAGYQDRARAALDAAIGRVLGPAPRPSVDARVEEGHPAQVLLAAARGADLLVVGSRGHGAFTGMLLGSTARHCVDHAPCPVLVVPPGTAS</sequence>
<proteinExistence type="inferred from homology"/>
<dbReference type="EMBL" id="LMWX01000047">
    <property type="protein sequence ID" value="KUN80601.1"/>
    <property type="molecule type" value="Genomic_DNA"/>
</dbReference>
<dbReference type="PANTHER" id="PTHR43010:SF1">
    <property type="entry name" value="USPA DOMAIN-CONTAINING PROTEIN"/>
    <property type="match status" value="1"/>
</dbReference>
<keyword evidence="4" id="KW-1185">Reference proteome</keyword>
<feature type="domain" description="UspA" evidence="2">
    <location>
        <begin position="7"/>
        <end position="141"/>
    </location>
</feature>
<dbReference type="InterPro" id="IPR014729">
    <property type="entry name" value="Rossmann-like_a/b/a_fold"/>
</dbReference>
<dbReference type="Pfam" id="PF00582">
    <property type="entry name" value="Usp"/>
    <property type="match status" value="1"/>
</dbReference>
<evidence type="ECO:0000313" key="4">
    <source>
        <dbReference type="Proteomes" id="UP000053024"/>
    </source>
</evidence>
<comment type="caution">
    <text evidence="3">The sequence shown here is derived from an EMBL/GenBank/DDBJ whole genome shotgun (WGS) entry which is preliminary data.</text>
</comment>
<evidence type="ECO:0000313" key="3">
    <source>
        <dbReference type="EMBL" id="KUN80601.1"/>
    </source>
</evidence>
<dbReference type="InterPro" id="IPR051688">
    <property type="entry name" value="USP_A"/>
</dbReference>
<reference evidence="3 4" key="1">
    <citation type="submission" date="2015-10" db="EMBL/GenBank/DDBJ databases">
        <title>Draft genome sequence of Streptomyces bungoensis DSM 41781, type strain for the species Streptomyces bungoensis.</title>
        <authorList>
            <person name="Ruckert C."/>
            <person name="Winkler A."/>
            <person name="Kalinowski J."/>
            <person name="Kampfer P."/>
            <person name="Glaeser S."/>
        </authorList>
    </citation>
    <scope>NUCLEOTIDE SEQUENCE [LARGE SCALE GENOMIC DNA]</scope>
    <source>
        <strain evidence="3 4">DSM 41781</strain>
    </source>
</reference>
<dbReference type="SUPFAM" id="SSF52402">
    <property type="entry name" value="Adenine nucleotide alpha hydrolases-like"/>
    <property type="match status" value="1"/>
</dbReference>
<evidence type="ECO:0000259" key="2">
    <source>
        <dbReference type="Pfam" id="PF00582"/>
    </source>
</evidence>
<gene>
    <name evidence="3" type="ORF">AQJ66_26010</name>
</gene>
<name>A0A101SV27_9ACTN</name>
<dbReference type="PANTHER" id="PTHR43010">
    <property type="entry name" value="UNIVERSAL STRESS PROTEIN SLR1230"/>
    <property type="match status" value="1"/>
</dbReference>